<dbReference type="Proteomes" id="UP001648503">
    <property type="component" value="Unassembled WGS sequence"/>
</dbReference>
<dbReference type="EC" id="1.14.14.17" evidence="4 9"/>
<feature type="transmembrane region" description="Helical" evidence="9">
    <location>
        <begin position="436"/>
        <end position="455"/>
    </location>
</feature>
<name>A0ABQ8ETE5_9FUNG</name>
<accession>A0ABQ8ETE5</accession>
<evidence type="ECO:0000256" key="8">
    <source>
        <dbReference type="ARBA" id="ARBA00023136"/>
    </source>
</evidence>
<dbReference type="Pfam" id="PF08491">
    <property type="entry name" value="SE"/>
    <property type="match status" value="1"/>
</dbReference>
<comment type="caution">
    <text evidence="11">The sequence shown here is derived from an EMBL/GenBank/DDBJ whole genome shotgun (WGS) entry which is preliminary data.</text>
</comment>
<organism evidence="11 12">
    <name type="scientific">Batrachochytrium salamandrivorans</name>
    <dbReference type="NCBI Taxonomy" id="1357716"/>
    <lineage>
        <taxon>Eukaryota</taxon>
        <taxon>Fungi</taxon>
        <taxon>Fungi incertae sedis</taxon>
        <taxon>Chytridiomycota</taxon>
        <taxon>Chytridiomycota incertae sedis</taxon>
        <taxon>Chytridiomycetes</taxon>
        <taxon>Rhizophydiales</taxon>
        <taxon>Rhizophydiales incertae sedis</taxon>
        <taxon>Batrachochytrium</taxon>
    </lineage>
</organism>
<proteinExistence type="inferred from homology"/>
<comment type="function">
    <text evidence="9">Catalyzes the stereospecific oxidation of squalene to (S)-2,3-epoxysqualene, and is considered to be a rate-limiting enzyme in steroid biosynthesis.</text>
</comment>
<keyword evidence="9" id="KW-1133">Transmembrane helix</keyword>
<gene>
    <name evidence="11" type="ORF">BASA50_000668</name>
</gene>
<comment type="similarity">
    <text evidence="3 9">Belongs to the squalene monooxygenase family.</text>
</comment>
<keyword evidence="8 9" id="KW-0472">Membrane</keyword>
<reference evidence="11 12" key="1">
    <citation type="submission" date="2021-02" db="EMBL/GenBank/DDBJ databases">
        <title>Variation within the Batrachochytrium salamandrivorans European outbreak.</title>
        <authorList>
            <person name="Kelly M."/>
            <person name="Pasmans F."/>
            <person name="Shea T.P."/>
            <person name="Munoz J.F."/>
            <person name="Carranza S."/>
            <person name="Cuomo C.A."/>
            <person name="Martel A."/>
        </authorList>
    </citation>
    <scope>NUCLEOTIDE SEQUENCE [LARGE SCALE GENOMIC DNA]</scope>
    <source>
        <strain evidence="11 12">AMFP18/2</strain>
    </source>
</reference>
<comment type="subcellular location">
    <subcellularLocation>
        <location evidence="9">Endoplasmic reticulum membrane</location>
        <topology evidence="9">Multi-pass membrane protein</topology>
    </subcellularLocation>
    <subcellularLocation>
        <location evidence="2">Microsome membrane</location>
        <topology evidence="2">Multi-pass membrane protein</topology>
    </subcellularLocation>
</comment>
<evidence type="ECO:0000256" key="7">
    <source>
        <dbReference type="ARBA" id="ARBA00023002"/>
    </source>
</evidence>
<evidence type="ECO:0000259" key="10">
    <source>
        <dbReference type="Pfam" id="PF08491"/>
    </source>
</evidence>
<evidence type="ECO:0000313" key="11">
    <source>
        <dbReference type="EMBL" id="KAH6586203.1"/>
    </source>
</evidence>
<dbReference type="Gene3D" id="3.50.50.60">
    <property type="entry name" value="FAD/NAD(P)-binding domain"/>
    <property type="match status" value="1"/>
</dbReference>
<dbReference type="PANTHER" id="PTHR10835">
    <property type="entry name" value="SQUALENE MONOOXYGENASE"/>
    <property type="match status" value="1"/>
</dbReference>
<dbReference type="InterPro" id="IPR040125">
    <property type="entry name" value="Squalene_monox"/>
</dbReference>
<evidence type="ECO:0000256" key="5">
    <source>
        <dbReference type="ARBA" id="ARBA00022630"/>
    </source>
</evidence>
<keyword evidence="12" id="KW-1185">Reference proteome</keyword>
<feature type="transmembrane region" description="Helical" evidence="9">
    <location>
        <begin position="406"/>
        <end position="424"/>
    </location>
</feature>
<dbReference type="SUPFAM" id="SSF51905">
    <property type="entry name" value="FAD/NAD(P)-binding domain"/>
    <property type="match status" value="1"/>
</dbReference>
<evidence type="ECO:0000313" key="12">
    <source>
        <dbReference type="Proteomes" id="UP001648503"/>
    </source>
</evidence>
<comment type="catalytic activity">
    <reaction evidence="9">
        <text>squalene + reduced [NADPH--hemoprotein reductase] + O2 = (S)-2,3-epoxysqualene + oxidized [NADPH--hemoprotein reductase] + H2O + H(+)</text>
        <dbReference type="Rhea" id="RHEA:25282"/>
        <dbReference type="Rhea" id="RHEA-COMP:11964"/>
        <dbReference type="Rhea" id="RHEA-COMP:11965"/>
        <dbReference type="ChEBI" id="CHEBI:15377"/>
        <dbReference type="ChEBI" id="CHEBI:15378"/>
        <dbReference type="ChEBI" id="CHEBI:15379"/>
        <dbReference type="ChEBI" id="CHEBI:15440"/>
        <dbReference type="ChEBI" id="CHEBI:15441"/>
        <dbReference type="ChEBI" id="CHEBI:57618"/>
        <dbReference type="ChEBI" id="CHEBI:58210"/>
        <dbReference type="EC" id="1.14.14.17"/>
    </reaction>
</comment>
<keyword evidence="9" id="KW-0812">Transmembrane</keyword>
<protein>
    <recommendedName>
        <fullName evidence="4 9">Squalene monooxygenase</fullName>
        <ecNumber evidence="4 9">1.14.14.17</ecNumber>
    </recommendedName>
</protein>
<evidence type="ECO:0000256" key="3">
    <source>
        <dbReference type="ARBA" id="ARBA00008802"/>
    </source>
</evidence>
<sequence>MIITEETEDYEVIIIGAGIAGSAAAHALGNDGRKVLLIERDWNEPDRIVGELLQPGGVRALKELGIQDCIDGIDGIDCHGYAVMKPNGEEILLPYSTTNTAIIGRSLHHGRFIMNLRKAAKAAPNVTCIEGTATELISDPETGQIVGVIVNNKSTKSSVSFQAPLTVIADGCFSKFRKQFIPKDVVSASHFVGFIITDCPLPHKYHGHVILAKPSPILLYQISEHDTRILVDIPGKLPSISSGAMKEYLRDIVGPQLPKMIQPSFYSALETERFRSMPNSWLPPSRNRSKGVFLVGDAINMRHPLTGGGMTVAFGDIVLLRDALRSISDLRERDVVLRRFGGLHWNRKYMSSVINILANALYSLFSAKDDLPTQELQLACFAYFQLGGRCASTPVGLLAGLIHEPWTLIGHFFAVAIYGTIKIWARGPFYMFPANFIHSLLVFYRACVIIIPLIIAELRP</sequence>
<keyword evidence="9" id="KW-0256">Endoplasmic reticulum</keyword>
<keyword evidence="7 9" id="KW-0560">Oxidoreductase</keyword>
<evidence type="ECO:0000256" key="4">
    <source>
        <dbReference type="ARBA" id="ARBA00012312"/>
    </source>
</evidence>
<dbReference type="InterPro" id="IPR036188">
    <property type="entry name" value="FAD/NAD-bd_sf"/>
</dbReference>
<dbReference type="PANTHER" id="PTHR10835:SF0">
    <property type="entry name" value="SQUALENE MONOOXYGENASE"/>
    <property type="match status" value="1"/>
</dbReference>
<evidence type="ECO:0000256" key="1">
    <source>
        <dbReference type="ARBA" id="ARBA00001974"/>
    </source>
</evidence>
<evidence type="ECO:0000256" key="6">
    <source>
        <dbReference type="ARBA" id="ARBA00022827"/>
    </source>
</evidence>
<dbReference type="InterPro" id="IPR013698">
    <property type="entry name" value="Squalene_epoxidase"/>
</dbReference>
<evidence type="ECO:0000256" key="2">
    <source>
        <dbReference type="ARBA" id="ARBA00004154"/>
    </source>
</evidence>
<feature type="domain" description="Squalene epoxidase" evidence="10">
    <location>
        <begin position="162"/>
        <end position="435"/>
    </location>
</feature>
<evidence type="ECO:0000256" key="9">
    <source>
        <dbReference type="RuleBase" id="RU367121"/>
    </source>
</evidence>
<dbReference type="PRINTS" id="PR00420">
    <property type="entry name" value="RNGMNOXGNASE"/>
</dbReference>
<keyword evidence="5 9" id="KW-0285">Flavoprotein</keyword>
<keyword evidence="6 9" id="KW-0274">FAD</keyword>
<comment type="cofactor">
    <cofactor evidence="1 9">
        <name>FAD</name>
        <dbReference type="ChEBI" id="CHEBI:57692"/>
    </cofactor>
</comment>
<dbReference type="Pfam" id="PF13450">
    <property type="entry name" value="NAD_binding_8"/>
    <property type="match status" value="1"/>
</dbReference>
<dbReference type="EMBL" id="JAFCIX010000575">
    <property type="protein sequence ID" value="KAH6586203.1"/>
    <property type="molecule type" value="Genomic_DNA"/>
</dbReference>